<evidence type="ECO:0000259" key="6">
    <source>
        <dbReference type="PROSITE" id="PS50893"/>
    </source>
</evidence>
<dbReference type="PANTHER" id="PTHR43776:SF7">
    <property type="entry name" value="D,D-DIPEPTIDE TRANSPORT ATP-BINDING PROTEIN DDPF-RELATED"/>
    <property type="match status" value="1"/>
</dbReference>
<keyword evidence="4 7" id="KW-0067">ATP-binding</keyword>
<keyword evidence="2" id="KW-0813">Transport</keyword>
<keyword evidence="3" id="KW-0547">Nucleotide-binding</keyword>
<feature type="domain" description="ABC transporter" evidence="6">
    <location>
        <begin position="5"/>
        <end position="255"/>
    </location>
</feature>
<dbReference type="GO" id="GO:0005524">
    <property type="term" value="F:ATP binding"/>
    <property type="evidence" value="ECO:0007669"/>
    <property type="project" value="UniProtKB-KW"/>
</dbReference>
<dbReference type="Proteomes" id="UP000826651">
    <property type="component" value="Unassembled WGS sequence"/>
</dbReference>
<evidence type="ECO:0000256" key="3">
    <source>
        <dbReference type="ARBA" id="ARBA00022741"/>
    </source>
</evidence>
<dbReference type="InterPro" id="IPR003439">
    <property type="entry name" value="ABC_transporter-like_ATP-bd"/>
</dbReference>
<protein>
    <submittedName>
        <fullName evidence="7">ABC transporter ATP-binding protein</fullName>
    </submittedName>
</protein>
<dbReference type="Pfam" id="PF08352">
    <property type="entry name" value="oligo_HPY"/>
    <property type="match status" value="2"/>
</dbReference>
<accession>A0ABS7S552</accession>
<name>A0ABS7S552_9MICO</name>
<evidence type="ECO:0000256" key="5">
    <source>
        <dbReference type="SAM" id="MobiDB-lite"/>
    </source>
</evidence>
<evidence type="ECO:0000256" key="2">
    <source>
        <dbReference type="ARBA" id="ARBA00022448"/>
    </source>
</evidence>
<comment type="caution">
    <text evidence="7">The sequence shown here is derived from an EMBL/GenBank/DDBJ whole genome shotgun (WGS) entry which is preliminary data.</text>
</comment>
<dbReference type="Pfam" id="PF00005">
    <property type="entry name" value="ABC_tran"/>
    <property type="match status" value="2"/>
</dbReference>
<dbReference type="InterPro" id="IPR017871">
    <property type="entry name" value="ABC_transporter-like_CS"/>
</dbReference>
<dbReference type="PROSITE" id="PS50893">
    <property type="entry name" value="ABC_TRANSPORTER_2"/>
    <property type="match status" value="2"/>
</dbReference>
<dbReference type="NCBIfam" id="NF008453">
    <property type="entry name" value="PRK11308.1"/>
    <property type="match status" value="2"/>
</dbReference>
<evidence type="ECO:0000313" key="8">
    <source>
        <dbReference type="Proteomes" id="UP000826651"/>
    </source>
</evidence>
<feature type="domain" description="ABC transporter" evidence="6">
    <location>
        <begin position="288"/>
        <end position="533"/>
    </location>
</feature>
<dbReference type="NCBIfam" id="NF007739">
    <property type="entry name" value="PRK10419.1"/>
    <property type="match status" value="2"/>
</dbReference>
<dbReference type="EMBL" id="JAGSHT010000004">
    <property type="protein sequence ID" value="MBZ2195412.1"/>
    <property type="molecule type" value="Genomic_DNA"/>
</dbReference>
<dbReference type="InterPro" id="IPR003593">
    <property type="entry name" value="AAA+_ATPase"/>
</dbReference>
<gene>
    <name evidence="7" type="ORF">KCQ71_04565</name>
</gene>
<dbReference type="Gene3D" id="3.40.50.300">
    <property type="entry name" value="P-loop containing nucleotide triphosphate hydrolases"/>
    <property type="match status" value="2"/>
</dbReference>
<dbReference type="PANTHER" id="PTHR43776">
    <property type="entry name" value="TRANSPORT ATP-BINDING PROTEIN"/>
    <property type="match status" value="1"/>
</dbReference>
<dbReference type="InterPro" id="IPR027417">
    <property type="entry name" value="P-loop_NTPase"/>
</dbReference>
<keyword evidence="8" id="KW-1185">Reference proteome</keyword>
<feature type="region of interest" description="Disordered" evidence="5">
    <location>
        <begin position="265"/>
        <end position="284"/>
    </location>
</feature>
<sequence>MTAVLTIEGLRAGYRTRDGFTEAVQGVDLELGAGEVLAVVGESGSGKSTLAQSVIGLLPGNGVVTGGRILLGDRDITALGGRAMDQVRGAQIGLVPQDPGVSLNPVHRVGRQIAEVLKVHRLARGEAALARAVEILASVGIPDPEVRARQYPHELSGGLRQRVLIGMALAARPPLVIADEPTSALDVTVQRVVLDHFARVIAETGTSVLFITHDLAVAADRADRIVVMQGGRIVETGHARQVLTDPQHEYTRVLLAAAPSLTGTRLIGTSPAPGERTPSGAVEREPALEVSDLVKDFPLPGRREPLRAVDAVSFTIPAGSTFALVGESGSGKSTTARMATLLERPTSGQVRIAGRDVTGLRGEALRQLRASVQVVYQNPYASLDPRFSVERIIAEPLRAFRVGSSSDRAARVAELLDQVALPASMASRRPAELSGGQRQRVAIARALALRPDLVVLDEPVSALDVSVQQQILELLVDLQTELGLSYLFISHDLAVVRQVSNTVGVMWKGRIVEAGATQALFDDPQHEYTRELLEAIPGRGAGAVP</sequence>
<comment type="similarity">
    <text evidence="1">Belongs to the ABC transporter superfamily.</text>
</comment>
<dbReference type="SMART" id="SM00382">
    <property type="entry name" value="AAA"/>
    <property type="match status" value="2"/>
</dbReference>
<dbReference type="PROSITE" id="PS00211">
    <property type="entry name" value="ABC_TRANSPORTER_1"/>
    <property type="match status" value="1"/>
</dbReference>
<dbReference type="RefSeq" id="WP_223403326.1">
    <property type="nucleotide sequence ID" value="NZ_JAGSHT010000004.1"/>
</dbReference>
<dbReference type="InterPro" id="IPR050319">
    <property type="entry name" value="ABC_transp_ATP-bind"/>
</dbReference>
<dbReference type="CDD" id="cd03257">
    <property type="entry name" value="ABC_NikE_OppD_transporters"/>
    <property type="match status" value="2"/>
</dbReference>
<dbReference type="InterPro" id="IPR013563">
    <property type="entry name" value="Oligopep_ABC_C"/>
</dbReference>
<evidence type="ECO:0000256" key="1">
    <source>
        <dbReference type="ARBA" id="ARBA00005417"/>
    </source>
</evidence>
<evidence type="ECO:0000313" key="7">
    <source>
        <dbReference type="EMBL" id="MBZ2195412.1"/>
    </source>
</evidence>
<organism evidence="7 8">
    <name type="scientific">Occultella gossypii</name>
    <dbReference type="NCBI Taxonomy" id="2800820"/>
    <lineage>
        <taxon>Bacteria</taxon>
        <taxon>Bacillati</taxon>
        <taxon>Actinomycetota</taxon>
        <taxon>Actinomycetes</taxon>
        <taxon>Micrococcales</taxon>
        <taxon>Ruaniaceae</taxon>
        <taxon>Occultella</taxon>
    </lineage>
</organism>
<proteinExistence type="inferred from homology"/>
<evidence type="ECO:0000256" key="4">
    <source>
        <dbReference type="ARBA" id="ARBA00022840"/>
    </source>
</evidence>
<dbReference type="SUPFAM" id="SSF52540">
    <property type="entry name" value="P-loop containing nucleoside triphosphate hydrolases"/>
    <property type="match status" value="2"/>
</dbReference>
<reference evidence="7 8" key="1">
    <citation type="submission" date="2021-04" db="EMBL/GenBank/DDBJ databases">
        <title>Ruania sp. nov., isolated from sandy soil of mangrove forest.</title>
        <authorList>
            <person name="Ge X."/>
            <person name="Huang R."/>
            <person name="Liu W."/>
        </authorList>
    </citation>
    <scope>NUCLEOTIDE SEQUENCE [LARGE SCALE GENOMIC DNA]</scope>
    <source>
        <strain evidence="7 8">N2-46</strain>
    </source>
</reference>